<comment type="caution">
    <text evidence="7">The sequence shown here is derived from an EMBL/GenBank/DDBJ whole genome shotgun (WGS) entry which is preliminary data.</text>
</comment>
<organism evidence="7 8">
    <name type="scientific">Taenia crassiceps</name>
    <dbReference type="NCBI Taxonomy" id="6207"/>
    <lineage>
        <taxon>Eukaryota</taxon>
        <taxon>Metazoa</taxon>
        <taxon>Spiralia</taxon>
        <taxon>Lophotrochozoa</taxon>
        <taxon>Platyhelminthes</taxon>
        <taxon>Cestoda</taxon>
        <taxon>Eucestoda</taxon>
        <taxon>Cyclophyllidea</taxon>
        <taxon>Taeniidae</taxon>
        <taxon>Taenia</taxon>
    </lineage>
</organism>
<reference evidence="7 8" key="1">
    <citation type="journal article" date="2022" name="Front. Cell. Infect. Microbiol.">
        <title>The Genomes of Two Strains of Taenia crassiceps the Animal Model for the Study of Human Cysticercosis.</title>
        <authorList>
            <person name="Bobes R.J."/>
            <person name="Estrada K."/>
            <person name="Rios-Valencia D.G."/>
            <person name="Calderon-Gallegos A."/>
            <person name="de la Torre P."/>
            <person name="Carrero J.C."/>
            <person name="Sanchez-Flores A."/>
            <person name="Laclette J.P."/>
        </authorList>
    </citation>
    <scope>NUCLEOTIDE SEQUENCE [LARGE SCALE GENOMIC DNA]</scope>
    <source>
        <strain evidence="7">WFUcys</strain>
    </source>
</reference>
<keyword evidence="3 4" id="KW-0862">Zinc</keyword>
<dbReference type="Pfam" id="PF00642">
    <property type="entry name" value="zf-CCCH"/>
    <property type="match status" value="1"/>
</dbReference>
<dbReference type="PROSITE" id="PS50103">
    <property type="entry name" value="ZF_C3H1"/>
    <property type="match status" value="4"/>
</dbReference>
<evidence type="ECO:0000259" key="6">
    <source>
        <dbReference type="PROSITE" id="PS50103"/>
    </source>
</evidence>
<proteinExistence type="predicted"/>
<evidence type="ECO:0000256" key="5">
    <source>
        <dbReference type="SAM" id="MobiDB-lite"/>
    </source>
</evidence>
<feature type="zinc finger region" description="C3H1-type" evidence="4">
    <location>
        <begin position="120"/>
        <end position="146"/>
    </location>
</feature>
<dbReference type="EMBL" id="JAKROA010000001">
    <property type="protein sequence ID" value="KAL5112476.1"/>
    <property type="molecule type" value="Genomic_DNA"/>
</dbReference>
<evidence type="ECO:0000256" key="2">
    <source>
        <dbReference type="ARBA" id="ARBA00022771"/>
    </source>
</evidence>
<feature type="domain" description="C3H1-type" evidence="6">
    <location>
        <begin position="147"/>
        <end position="174"/>
    </location>
</feature>
<feature type="domain" description="C3H1-type" evidence="6">
    <location>
        <begin position="64"/>
        <end position="92"/>
    </location>
</feature>
<feature type="region of interest" description="Disordered" evidence="5">
    <location>
        <begin position="309"/>
        <end position="329"/>
    </location>
</feature>
<keyword evidence="8" id="KW-1185">Reference proteome</keyword>
<evidence type="ECO:0000313" key="8">
    <source>
        <dbReference type="Proteomes" id="UP001651158"/>
    </source>
</evidence>
<dbReference type="SMART" id="SM00356">
    <property type="entry name" value="ZnF_C3H1"/>
    <property type="match status" value="4"/>
</dbReference>
<feature type="region of interest" description="Disordered" evidence="5">
    <location>
        <begin position="178"/>
        <end position="197"/>
    </location>
</feature>
<dbReference type="PANTHER" id="PTHR46156:SF1">
    <property type="entry name" value="ZINC FINGER CCCH DOMAIN-CONTAINING PROTEIN 3"/>
    <property type="match status" value="1"/>
</dbReference>
<evidence type="ECO:0000256" key="3">
    <source>
        <dbReference type="ARBA" id="ARBA00022833"/>
    </source>
</evidence>
<dbReference type="Proteomes" id="UP001651158">
    <property type="component" value="Unassembled WGS sequence"/>
</dbReference>
<feature type="zinc finger region" description="C3H1-type" evidence="4">
    <location>
        <begin position="96"/>
        <end position="119"/>
    </location>
</feature>
<sequence>MSFRWSGTSSGFPTRAVYKFCRNRSSSFGISGFLEGLQLSRVIAISKCDTWKRLRVKKAIAMLRYEKTICSHYVKTGYCRNEKNCRFSHNHNYLRLCPKFLQHSCLLGEEKCPLAHVLDPCRLPQCEFFAAGKCHRDDCPFLHVTYPENTPMCPKFVLGRCEQGRECTKRHVWRSHKRSGQLAMPKPSSNAPDINDAPVARTHQFPFSSFVPPLSAVRQQTHQTQRTASWRWMHPMSHCRSQWVERLTRVKRQAVENAATESSLQAAYCSSAQHSDSQCIVECCTIAGRTLQKWYRSHDKCDSINYSSEYTTSQPKGSLNQKQWMEEDF</sequence>
<keyword evidence="1 4" id="KW-0479">Metal-binding</keyword>
<dbReference type="SUPFAM" id="SSF90229">
    <property type="entry name" value="CCCH zinc finger"/>
    <property type="match status" value="1"/>
</dbReference>
<protein>
    <recommendedName>
        <fullName evidence="6">C3H1-type domain-containing protein</fullName>
    </recommendedName>
</protein>
<feature type="domain" description="C3H1-type" evidence="6">
    <location>
        <begin position="96"/>
        <end position="119"/>
    </location>
</feature>
<feature type="compositionally biased region" description="Polar residues" evidence="5">
    <location>
        <begin position="309"/>
        <end position="323"/>
    </location>
</feature>
<dbReference type="PANTHER" id="PTHR46156">
    <property type="entry name" value="CCCH ZINGC FINGER"/>
    <property type="match status" value="1"/>
</dbReference>
<evidence type="ECO:0000256" key="4">
    <source>
        <dbReference type="PROSITE-ProRule" id="PRU00723"/>
    </source>
</evidence>
<evidence type="ECO:0000256" key="1">
    <source>
        <dbReference type="ARBA" id="ARBA00022723"/>
    </source>
</evidence>
<accession>A0ABR4QS18</accession>
<dbReference type="Gene3D" id="4.10.1000.10">
    <property type="entry name" value="Zinc finger, CCCH-type"/>
    <property type="match status" value="1"/>
</dbReference>
<feature type="zinc finger region" description="C3H1-type" evidence="4">
    <location>
        <begin position="147"/>
        <end position="174"/>
    </location>
</feature>
<dbReference type="InterPro" id="IPR000571">
    <property type="entry name" value="Znf_CCCH"/>
</dbReference>
<feature type="zinc finger region" description="C3H1-type" evidence="4">
    <location>
        <begin position="64"/>
        <end position="92"/>
    </location>
</feature>
<evidence type="ECO:0000313" key="7">
    <source>
        <dbReference type="EMBL" id="KAL5112476.1"/>
    </source>
</evidence>
<dbReference type="InterPro" id="IPR036855">
    <property type="entry name" value="Znf_CCCH_sf"/>
</dbReference>
<feature type="domain" description="C3H1-type" evidence="6">
    <location>
        <begin position="120"/>
        <end position="146"/>
    </location>
</feature>
<keyword evidence="2 4" id="KW-0863">Zinc-finger</keyword>
<name>A0ABR4QS18_9CEST</name>
<gene>
    <name evidence="7" type="ORF">TcWFU_007254</name>
</gene>